<dbReference type="Proteomes" id="UP000005239">
    <property type="component" value="Unassembled WGS sequence"/>
</dbReference>
<dbReference type="AlphaFoldDB" id="A0A2A6D1J9"/>
<accession>A0A8R1U9I5</accession>
<accession>A0A2A6D1J9</accession>
<protein>
    <submittedName>
        <fullName evidence="1">Uncharacterized protein</fullName>
    </submittedName>
</protein>
<evidence type="ECO:0000313" key="2">
    <source>
        <dbReference type="Proteomes" id="UP000005239"/>
    </source>
</evidence>
<reference evidence="2" key="1">
    <citation type="journal article" date="2008" name="Nat. Genet.">
        <title>The Pristionchus pacificus genome provides a unique perspective on nematode lifestyle and parasitism.</title>
        <authorList>
            <person name="Dieterich C."/>
            <person name="Clifton S.W."/>
            <person name="Schuster L.N."/>
            <person name="Chinwalla A."/>
            <person name="Delehaunty K."/>
            <person name="Dinkelacker I."/>
            <person name="Fulton L."/>
            <person name="Fulton R."/>
            <person name="Godfrey J."/>
            <person name="Minx P."/>
            <person name="Mitreva M."/>
            <person name="Roeseler W."/>
            <person name="Tian H."/>
            <person name="Witte H."/>
            <person name="Yang S.P."/>
            <person name="Wilson R.K."/>
            <person name="Sommer R.J."/>
        </authorList>
    </citation>
    <scope>NUCLEOTIDE SEQUENCE [LARGE SCALE GENOMIC DNA]</scope>
    <source>
        <strain evidence="2">PS312</strain>
    </source>
</reference>
<evidence type="ECO:0000313" key="1">
    <source>
        <dbReference type="EnsemblMetazoa" id="PPA10241.1"/>
    </source>
</evidence>
<name>A0A2A6D1J9_PRIPA</name>
<dbReference type="EnsemblMetazoa" id="PPA10241.1">
    <property type="protein sequence ID" value="PPA10241.1"/>
    <property type="gene ID" value="WBGene00099795"/>
</dbReference>
<reference evidence="1" key="2">
    <citation type="submission" date="2022-06" db="UniProtKB">
        <authorList>
            <consortium name="EnsemblMetazoa"/>
        </authorList>
    </citation>
    <scope>IDENTIFICATION</scope>
    <source>
        <strain evidence="1">PS312</strain>
    </source>
</reference>
<sequence>STIASNLLSIQDFVHSQWPFASPVARLSAWTFRMARENPRRTFLIVFSIVFALLAVALLLSRLAHPLPKVNQEPTKGQEDKDRRTTRKICGSEYEEKAKMIRTSCEEIKKMKHRLSSFLFELLHSQKKENGGLQQMCCKDGCNQIELEESLCWEAPPSPILPHDSPSPTITLALLLLGASIEMAAMFLRQLLFSDLPALVDKAKAHPRRTISFFILLTLFIGFIIIVCSPSPHQVEKTKEQRDKEEHENRAICGAEFDRLVEETRSNCDQIKARNVTV</sequence>
<keyword evidence="2" id="KW-1185">Reference proteome</keyword>
<gene>
    <name evidence="1" type="primary">WBGene00099795</name>
</gene>
<organism evidence="1 2">
    <name type="scientific">Pristionchus pacificus</name>
    <name type="common">Parasitic nematode worm</name>
    <dbReference type="NCBI Taxonomy" id="54126"/>
    <lineage>
        <taxon>Eukaryota</taxon>
        <taxon>Metazoa</taxon>
        <taxon>Ecdysozoa</taxon>
        <taxon>Nematoda</taxon>
        <taxon>Chromadorea</taxon>
        <taxon>Rhabditida</taxon>
        <taxon>Rhabditina</taxon>
        <taxon>Diplogasteromorpha</taxon>
        <taxon>Diplogasteroidea</taxon>
        <taxon>Neodiplogasteridae</taxon>
        <taxon>Pristionchus</taxon>
    </lineage>
</organism>
<proteinExistence type="predicted"/>